<feature type="domain" description="DNA replication/recombination mediator RecO N-terminal" evidence="4">
    <location>
        <begin position="1"/>
        <end position="78"/>
    </location>
</feature>
<keyword evidence="1" id="KW-0227">DNA damage</keyword>
<dbReference type="AlphaFoldDB" id="A0A1G8AZ61"/>
<dbReference type="InterPro" id="IPR012340">
    <property type="entry name" value="NA-bd_OB-fold"/>
</dbReference>
<evidence type="ECO:0000256" key="3">
    <source>
        <dbReference type="ARBA" id="ARBA00023204"/>
    </source>
</evidence>
<accession>A0A1G8AZ61</accession>
<dbReference type="Pfam" id="PF11967">
    <property type="entry name" value="RecO_N"/>
    <property type="match status" value="1"/>
</dbReference>
<dbReference type="PANTHER" id="PTHR33991">
    <property type="entry name" value="DNA REPAIR PROTEIN RECO"/>
    <property type="match status" value="1"/>
</dbReference>
<dbReference type="SUPFAM" id="SSF57863">
    <property type="entry name" value="ArfGap/RecO-like zinc finger"/>
    <property type="match status" value="1"/>
</dbReference>
<keyword evidence="2" id="KW-0233">DNA recombination</keyword>
<gene>
    <name evidence="5" type="ORF">SAMN05421818_1015</name>
</gene>
<dbReference type="PANTHER" id="PTHR33991:SF1">
    <property type="entry name" value="DNA REPAIR PROTEIN RECO"/>
    <property type="match status" value="1"/>
</dbReference>
<dbReference type="Proteomes" id="UP000243588">
    <property type="component" value="Unassembled WGS sequence"/>
</dbReference>
<proteinExistence type="predicted"/>
<evidence type="ECO:0000256" key="2">
    <source>
        <dbReference type="ARBA" id="ARBA00023172"/>
    </source>
</evidence>
<evidence type="ECO:0000259" key="4">
    <source>
        <dbReference type="Pfam" id="PF11967"/>
    </source>
</evidence>
<evidence type="ECO:0000256" key="1">
    <source>
        <dbReference type="ARBA" id="ARBA00022763"/>
    </source>
</evidence>
<reference evidence="6" key="1">
    <citation type="submission" date="2016-10" db="EMBL/GenBank/DDBJ databases">
        <authorList>
            <person name="Varghese N."/>
            <person name="Submissions S."/>
        </authorList>
    </citation>
    <scope>NUCLEOTIDE SEQUENCE [LARGE SCALE GENOMIC DNA]</scope>
    <source>
        <strain evidence="6">DSM 23313</strain>
    </source>
</reference>
<dbReference type="InterPro" id="IPR022572">
    <property type="entry name" value="DNA_rep/recomb_RecO_N"/>
</dbReference>
<name>A0A1G8AZ61_9FLAO</name>
<dbReference type="SUPFAM" id="SSF50249">
    <property type="entry name" value="Nucleic acid-binding proteins"/>
    <property type="match status" value="1"/>
</dbReference>
<dbReference type="GO" id="GO:0043590">
    <property type="term" value="C:bacterial nucleoid"/>
    <property type="evidence" value="ECO:0007669"/>
    <property type="project" value="TreeGrafter"/>
</dbReference>
<sequence length="238" mass="27926">MQVKTKAIVLSVLKYQDKSLIVKCLTEEEGVLSFFVRNAFSKGKSAQKIAYFQPLTMLEIDFTFKNKGGLEYFKEVKLGHVYQTIYYDYAKNCIAIFVGEVLHNLIKDRVKDVSFFTFLETALLWFDTHEETYNFHLILLLEVSKFYGFYPAVKDIDSFYFDLEEGVFTNHFTPVCVDEEETILLKRLINLGFTKEQKVFTGLDRKKLLKLLISYYEQHVSDFRKPKSLEVLQEVFSL</sequence>
<dbReference type="InterPro" id="IPR037278">
    <property type="entry name" value="ARFGAP/RecO"/>
</dbReference>
<organism evidence="5 6">
    <name type="scientific">Myroides phaeus</name>
    <dbReference type="NCBI Taxonomy" id="702745"/>
    <lineage>
        <taxon>Bacteria</taxon>
        <taxon>Pseudomonadati</taxon>
        <taxon>Bacteroidota</taxon>
        <taxon>Flavobacteriia</taxon>
        <taxon>Flavobacteriales</taxon>
        <taxon>Flavobacteriaceae</taxon>
        <taxon>Myroides</taxon>
    </lineage>
</organism>
<protein>
    <submittedName>
        <fullName evidence="5">DNA replication and repair protein RecO</fullName>
    </submittedName>
</protein>
<dbReference type="Pfam" id="PF02565">
    <property type="entry name" value="RecO_C"/>
    <property type="match status" value="1"/>
</dbReference>
<dbReference type="EMBL" id="FNDQ01000001">
    <property type="protein sequence ID" value="SDH25660.1"/>
    <property type="molecule type" value="Genomic_DNA"/>
</dbReference>
<dbReference type="Gene3D" id="2.40.50.140">
    <property type="entry name" value="Nucleic acid-binding proteins"/>
    <property type="match status" value="1"/>
</dbReference>
<evidence type="ECO:0000313" key="5">
    <source>
        <dbReference type="EMBL" id="SDH25660.1"/>
    </source>
</evidence>
<dbReference type="GO" id="GO:0006302">
    <property type="term" value="P:double-strand break repair"/>
    <property type="evidence" value="ECO:0007669"/>
    <property type="project" value="TreeGrafter"/>
</dbReference>
<dbReference type="GO" id="GO:0006310">
    <property type="term" value="P:DNA recombination"/>
    <property type="evidence" value="ECO:0007669"/>
    <property type="project" value="UniProtKB-KW"/>
</dbReference>
<dbReference type="STRING" id="702745.SAMN05421818_1015"/>
<keyword evidence="6" id="KW-1185">Reference proteome</keyword>
<evidence type="ECO:0000313" key="6">
    <source>
        <dbReference type="Proteomes" id="UP000243588"/>
    </source>
</evidence>
<dbReference type="InterPro" id="IPR003717">
    <property type="entry name" value="RecO"/>
</dbReference>
<dbReference type="RefSeq" id="WP_090404275.1">
    <property type="nucleotide sequence ID" value="NZ_FNDQ01000001.1"/>
</dbReference>
<keyword evidence="3" id="KW-0234">DNA repair</keyword>
<dbReference type="NCBIfam" id="TIGR00613">
    <property type="entry name" value="reco"/>
    <property type="match status" value="1"/>
</dbReference>